<accession>A0A081CLI5</accession>
<dbReference type="HOGENOM" id="CLU_2333420_0_0_1"/>
<dbReference type="EMBL" id="DF830086">
    <property type="protein sequence ID" value="GAK67531.1"/>
    <property type="molecule type" value="Genomic_DNA"/>
</dbReference>
<organism evidence="1">
    <name type="scientific">Pseudozyma antarctica</name>
    <name type="common">Yeast</name>
    <name type="synonym">Candida antarctica</name>
    <dbReference type="NCBI Taxonomy" id="84753"/>
    <lineage>
        <taxon>Eukaryota</taxon>
        <taxon>Fungi</taxon>
        <taxon>Dikarya</taxon>
        <taxon>Basidiomycota</taxon>
        <taxon>Ustilaginomycotina</taxon>
        <taxon>Ustilaginomycetes</taxon>
        <taxon>Ustilaginales</taxon>
        <taxon>Ustilaginaceae</taxon>
        <taxon>Moesziomyces</taxon>
    </lineage>
</organism>
<protein>
    <submittedName>
        <fullName evidence="1">Uncharacterized protein</fullName>
    </submittedName>
</protein>
<reference evidence="1" key="1">
    <citation type="submission" date="2014-07" db="EMBL/GenBank/DDBJ databases">
        <title>Draft genome sequence of the yeast Pseudozyma antarctica JCM 10317 known as a producer of lipase B which used in a wide range of industrial applications.</title>
        <authorList>
            <person name="Morita T."/>
            <person name="Saika A."/>
            <person name="Koike H."/>
        </authorList>
    </citation>
    <scope>NUCLEOTIDE SEQUENCE</scope>
    <source>
        <strain evidence="1">JCM 10317</strain>
    </source>
</reference>
<keyword evidence="2" id="KW-1185">Reference proteome</keyword>
<gene>
    <name evidence="1" type="ORF">PAN0_019d5759</name>
</gene>
<sequence length="98" mass="10036">MHRSSNSAFEPPPHSSQIDWIGSAAPLRSATHRTTSEVALVAAIRCPGTSDAHRRPSGLSIILPADWLPTTLALAPVTIRSLAVTAAAAAAAAAVHPA</sequence>
<dbReference type="Proteomes" id="UP000053758">
    <property type="component" value="Unassembled WGS sequence"/>
</dbReference>
<evidence type="ECO:0000313" key="1">
    <source>
        <dbReference type="EMBL" id="GAK67531.1"/>
    </source>
</evidence>
<proteinExistence type="predicted"/>
<dbReference type="AlphaFoldDB" id="A0A081CLI5"/>
<dbReference type="RefSeq" id="XP_014654179.1">
    <property type="nucleotide sequence ID" value="XM_014798693.1"/>
</dbReference>
<name>A0A081CLI5_PSEA2</name>
<evidence type="ECO:0000313" key="2">
    <source>
        <dbReference type="Proteomes" id="UP000053758"/>
    </source>
</evidence>
<dbReference type="GeneID" id="26306637"/>